<dbReference type="GO" id="GO:0005975">
    <property type="term" value="P:carbohydrate metabolic process"/>
    <property type="evidence" value="ECO:0007669"/>
    <property type="project" value="InterPro"/>
</dbReference>
<evidence type="ECO:0000256" key="1">
    <source>
        <dbReference type="ARBA" id="ARBA00022448"/>
    </source>
</evidence>
<keyword evidence="3" id="KW-0067">ATP-binding</keyword>
<accession>A0A6J6Y248</accession>
<dbReference type="FunFam" id="3.40.50.300:FF:000032">
    <property type="entry name" value="Export ABC transporter ATP-binding protein"/>
    <property type="match status" value="1"/>
</dbReference>
<dbReference type="EMBL" id="CAFBQW010000089">
    <property type="protein sequence ID" value="CAB5066286.1"/>
    <property type="molecule type" value="Genomic_DNA"/>
</dbReference>
<dbReference type="Pfam" id="PF00005">
    <property type="entry name" value="ABC_tran"/>
    <property type="match status" value="1"/>
</dbReference>
<evidence type="ECO:0000313" key="5">
    <source>
        <dbReference type="EMBL" id="CAB4803480.1"/>
    </source>
</evidence>
<dbReference type="GO" id="GO:0005886">
    <property type="term" value="C:plasma membrane"/>
    <property type="evidence" value="ECO:0007669"/>
    <property type="project" value="TreeGrafter"/>
</dbReference>
<organism evidence="5">
    <name type="scientific">freshwater metagenome</name>
    <dbReference type="NCBI Taxonomy" id="449393"/>
    <lineage>
        <taxon>unclassified sequences</taxon>
        <taxon>metagenomes</taxon>
        <taxon>ecological metagenomes</taxon>
    </lineage>
</organism>
<dbReference type="PROSITE" id="PS01095">
    <property type="entry name" value="GH18_1"/>
    <property type="match status" value="1"/>
</dbReference>
<name>A0A6J6Y248_9ZZZZ</name>
<evidence type="ECO:0000313" key="6">
    <source>
        <dbReference type="EMBL" id="CAB4978904.1"/>
    </source>
</evidence>
<dbReference type="GO" id="GO:0004553">
    <property type="term" value="F:hydrolase activity, hydrolyzing O-glycosyl compounds"/>
    <property type="evidence" value="ECO:0007669"/>
    <property type="project" value="InterPro"/>
</dbReference>
<dbReference type="SUPFAM" id="SSF52540">
    <property type="entry name" value="P-loop containing nucleoside triphosphate hydrolases"/>
    <property type="match status" value="1"/>
</dbReference>
<dbReference type="GO" id="GO:0022857">
    <property type="term" value="F:transmembrane transporter activity"/>
    <property type="evidence" value="ECO:0007669"/>
    <property type="project" value="TreeGrafter"/>
</dbReference>
<dbReference type="AlphaFoldDB" id="A0A6J6Y248"/>
<evidence type="ECO:0000259" key="4">
    <source>
        <dbReference type="PROSITE" id="PS50893"/>
    </source>
</evidence>
<evidence type="ECO:0000313" key="7">
    <source>
        <dbReference type="EMBL" id="CAB5066286.1"/>
    </source>
</evidence>
<dbReference type="InterPro" id="IPR017871">
    <property type="entry name" value="ABC_transporter-like_CS"/>
</dbReference>
<dbReference type="Gene3D" id="3.40.50.300">
    <property type="entry name" value="P-loop containing nucleotide triphosphate hydrolases"/>
    <property type="match status" value="1"/>
</dbReference>
<keyword evidence="1" id="KW-0813">Transport</keyword>
<dbReference type="CDD" id="cd03255">
    <property type="entry name" value="ABC_MJ0796_LolCDE_FtsE"/>
    <property type="match status" value="1"/>
</dbReference>
<keyword evidence="2" id="KW-0547">Nucleotide-binding</keyword>
<dbReference type="InterPro" id="IPR003593">
    <property type="entry name" value="AAA+_ATPase"/>
</dbReference>
<dbReference type="GO" id="GO:0016887">
    <property type="term" value="F:ATP hydrolysis activity"/>
    <property type="evidence" value="ECO:0007669"/>
    <property type="project" value="InterPro"/>
</dbReference>
<sequence>MSEAVIHLQGVVKTFEQGRLRALDGVDLDIEAGDFVAIMGPSGCGKSTLLNTIASLDSVDAGELRVAGHDLRAEHHLDHFRAQEIGLVFQLDNLLPSFTARENIETAMFGSSKSRSQRKAAAMELLEFVGMSDRQHARPAELSGGERQRVAVARALANRPPILLADEPTGRLDSQTSERVLDLLESLHHEAGTTLVVVTHDPRVAARAHHTVHMLDGKVTSEQFTH</sequence>
<evidence type="ECO:0000256" key="3">
    <source>
        <dbReference type="ARBA" id="ARBA00022840"/>
    </source>
</evidence>
<dbReference type="PROSITE" id="PS00211">
    <property type="entry name" value="ABC_TRANSPORTER_1"/>
    <property type="match status" value="1"/>
</dbReference>
<dbReference type="InterPro" id="IPR003439">
    <property type="entry name" value="ABC_transporter-like_ATP-bd"/>
</dbReference>
<dbReference type="InterPro" id="IPR027417">
    <property type="entry name" value="P-loop_NTPase"/>
</dbReference>
<dbReference type="EMBL" id="CAFAAQ010000047">
    <property type="protein sequence ID" value="CAB4803480.1"/>
    <property type="molecule type" value="Genomic_DNA"/>
</dbReference>
<dbReference type="GO" id="GO:0098796">
    <property type="term" value="C:membrane protein complex"/>
    <property type="evidence" value="ECO:0007669"/>
    <property type="project" value="UniProtKB-ARBA"/>
</dbReference>
<feature type="domain" description="ABC transporter" evidence="4">
    <location>
        <begin position="6"/>
        <end position="225"/>
    </location>
</feature>
<dbReference type="InterPro" id="IPR015854">
    <property type="entry name" value="ABC_transpr_LolD-like"/>
</dbReference>
<reference evidence="5" key="1">
    <citation type="submission" date="2020-05" db="EMBL/GenBank/DDBJ databases">
        <authorList>
            <person name="Chiriac C."/>
            <person name="Salcher M."/>
            <person name="Ghai R."/>
            <person name="Kavagutti S V."/>
        </authorList>
    </citation>
    <scope>NUCLEOTIDE SEQUENCE</scope>
</reference>
<dbReference type="EMBL" id="CAFBOG010000069">
    <property type="protein sequence ID" value="CAB4978904.1"/>
    <property type="molecule type" value="Genomic_DNA"/>
</dbReference>
<proteinExistence type="predicted"/>
<gene>
    <name evidence="5" type="ORF">UFOPK3046_00702</name>
    <name evidence="6" type="ORF">UFOPK3914_00911</name>
    <name evidence="7" type="ORF">UFOPK4354_00925</name>
</gene>
<dbReference type="InterPro" id="IPR017911">
    <property type="entry name" value="MacB-like_ATP-bd"/>
</dbReference>
<dbReference type="InterPro" id="IPR001579">
    <property type="entry name" value="Glyco_hydro_18_chit_AS"/>
</dbReference>
<dbReference type="PANTHER" id="PTHR24220">
    <property type="entry name" value="IMPORT ATP-BINDING PROTEIN"/>
    <property type="match status" value="1"/>
</dbReference>
<protein>
    <submittedName>
        <fullName evidence="5">Unannotated protein</fullName>
    </submittedName>
</protein>
<dbReference type="PANTHER" id="PTHR24220:SF86">
    <property type="entry name" value="ABC TRANSPORTER ABCH.1"/>
    <property type="match status" value="1"/>
</dbReference>
<evidence type="ECO:0000256" key="2">
    <source>
        <dbReference type="ARBA" id="ARBA00022741"/>
    </source>
</evidence>
<dbReference type="PROSITE" id="PS50893">
    <property type="entry name" value="ABC_TRANSPORTER_2"/>
    <property type="match status" value="1"/>
</dbReference>
<dbReference type="GO" id="GO:0005524">
    <property type="term" value="F:ATP binding"/>
    <property type="evidence" value="ECO:0007669"/>
    <property type="project" value="UniProtKB-KW"/>
</dbReference>
<dbReference type="SMART" id="SM00382">
    <property type="entry name" value="AAA"/>
    <property type="match status" value="1"/>
</dbReference>